<reference evidence="2" key="1">
    <citation type="submission" date="2020-07" db="EMBL/GenBank/DDBJ databases">
        <title>Genome sequence and genetic diversity analysis of an under-domesticated orphan crop, white fonio (Digitaria exilis).</title>
        <authorList>
            <person name="Bennetzen J.L."/>
            <person name="Chen S."/>
            <person name="Ma X."/>
            <person name="Wang X."/>
            <person name="Yssel A.E.J."/>
            <person name="Chaluvadi S.R."/>
            <person name="Johnson M."/>
            <person name="Gangashetty P."/>
            <person name="Hamidou F."/>
            <person name="Sanogo M.D."/>
            <person name="Zwaenepoel A."/>
            <person name="Wallace J."/>
            <person name="Van De Peer Y."/>
            <person name="Van Deynze A."/>
        </authorList>
    </citation>
    <scope>NUCLEOTIDE SEQUENCE</scope>
    <source>
        <tissue evidence="2">Leaves</tissue>
    </source>
</reference>
<evidence type="ECO:0000256" key="1">
    <source>
        <dbReference type="SAM" id="MobiDB-lite"/>
    </source>
</evidence>
<feature type="region of interest" description="Disordered" evidence="1">
    <location>
        <begin position="142"/>
        <end position="199"/>
    </location>
</feature>
<sequence length="199" mass="22670">MLEKELPTCSVFESLVTLAIGEWCLVDDLYAVLRFLQLSPRLEKLTLKHRKLNRATEGAKTEPVSITGMTFQCPLLETVTIQCSKDDGEIQKTVDALVAAGISLEKIQVIFNEDIQKNLAERKRARPERKTGQSILEKKLKKMQDWVNDSPAISDSDNDGRSDNSDDDSEEMEDEEYDDDDDDEIDDDEDEMEDDDDDF</sequence>
<comment type="caution">
    <text evidence="2">The sequence shown here is derived from an EMBL/GenBank/DDBJ whole genome shotgun (WGS) entry which is preliminary data.</text>
</comment>
<protein>
    <submittedName>
        <fullName evidence="2">Uncharacterized protein</fullName>
    </submittedName>
</protein>
<dbReference type="OrthoDB" id="692745at2759"/>
<organism evidence="2 3">
    <name type="scientific">Digitaria exilis</name>
    <dbReference type="NCBI Taxonomy" id="1010633"/>
    <lineage>
        <taxon>Eukaryota</taxon>
        <taxon>Viridiplantae</taxon>
        <taxon>Streptophyta</taxon>
        <taxon>Embryophyta</taxon>
        <taxon>Tracheophyta</taxon>
        <taxon>Spermatophyta</taxon>
        <taxon>Magnoliopsida</taxon>
        <taxon>Liliopsida</taxon>
        <taxon>Poales</taxon>
        <taxon>Poaceae</taxon>
        <taxon>PACMAD clade</taxon>
        <taxon>Panicoideae</taxon>
        <taxon>Panicodae</taxon>
        <taxon>Paniceae</taxon>
        <taxon>Anthephorinae</taxon>
        <taxon>Digitaria</taxon>
    </lineage>
</organism>
<name>A0A835FLS1_9POAL</name>
<dbReference type="InterPro" id="IPR053197">
    <property type="entry name" value="F-box_SCFL_complex_component"/>
</dbReference>
<dbReference type="EMBL" id="JACEFO010000520">
    <property type="protein sequence ID" value="KAF8766090.1"/>
    <property type="molecule type" value="Genomic_DNA"/>
</dbReference>
<dbReference type="PANTHER" id="PTHR34223">
    <property type="entry name" value="OS11G0201299 PROTEIN"/>
    <property type="match status" value="1"/>
</dbReference>
<dbReference type="Proteomes" id="UP000636709">
    <property type="component" value="Unassembled WGS sequence"/>
</dbReference>
<dbReference type="AlphaFoldDB" id="A0A835FLS1"/>
<evidence type="ECO:0000313" key="3">
    <source>
        <dbReference type="Proteomes" id="UP000636709"/>
    </source>
</evidence>
<dbReference type="PANTHER" id="PTHR34223:SF44">
    <property type="entry name" value="OS01G0789000 PROTEIN"/>
    <property type="match status" value="1"/>
</dbReference>
<feature type="compositionally biased region" description="Acidic residues" evidence="1">
    <location>
        <begin position="165"/>
        <end position="199"/>
    </location>
</feature>
<proteinExistence type="predicted"/>
<evidence type="ECO:0000313" key="2">
    <source>
        <dbReference type="EMBL" id="KAF8766090.1"/>
    </source>
</evidence>
<gene>
    <name evidence="2" type="ORF">HU200_007582</name>
</gene>
<accession>A0A835FLS1</accession>
<keyword evidence="3" id="KW-1185">Reference proteome</keyword>